<dbReference type="GeneID" id="37060572"/>
<evidence type="ECO:0000313" key="2">
    <source>
        <dbReference type="EMBL" id="PWY89353.1"/>
    </source>
</evidence>
<sequence>MFNRALGFFLAHRNPSRNQRFQSARASHHTTCQPSPEPTKQQHQVCPPQPRDEILHKPTNQPIPPSHVYVRTPPIDGEESLRGSVEMPFRAGCLPLSHGISDQNAIDGTNTPADSYCMG</sequence>
<evidence type="ECO:0000313" key="3">
    <source>
        <dbReference type="Proteomes" id="UP000247233"/>
    </source>
</evidence>
<comment type="caution">
    <text evidence="2">The sequence shown here is derived from an EMBL/GenBank/DDBJ whole genome shotgun (WGS) entry which is preliminary data.</text>
</comment>
<proteinExistence type="predicted"/>
<reference evidence="2 3" key="1">
    <citation type="submission" date="2016-12" db="EMBL/GenBank/DDBJ databases">
        <title>The genomes of Aspergillus section Nigri reveals drivers in fungal speciation.</title>
        <authorList>
            <consortium name="DOE Joint Genome Institute"/>
            <person name="Vesth T.C."/>
            <person name="Nybo J."/>
            <person name="Theobald S."/>
            <person name="Brandl J."/>
            <person name="Frisvad J.C."/>
            <person name="Nielsen K.F."/>
            <person name="Lyhne E.K."/>
            <person name="Kogle M.E."/>
            <person name="Kuo A."/>
            <person name="Riley R."/>
            <person name="Clum A."/>
            <person name="Nolan M."/>
            <person name="Lipzen A."/>
            <person name="Salamov A."/>
            <person name="Henrissat B."/>
            <person name="Wiebenga A."/>
            <person name="De Vries R.P."/>
            <person name="Grigoriev I.V."/>
            <person name="Mortensen U.H."/>
            <person name="Andersen M.R."/>
            <person name="Baker S.E."/>
        </authorList>
    </citation>
    <scope>NUCLEOTIDE SEQUENCE [LARGE SCALE GENOMIC DNA]</scope>
    <source>
        <strain evidence="2 3">CBS 117.55</strain>
    </source>
</reference>
<keyword evidence="3" id="KW-1185">Reference proteome</keyword>
<dbReference type="Proteomes" id="UP000247233">
    <property type="component" value="Unassembled WGS sequence"/>
</dbReference>
<accession>A0A317WSB0</accession>
<protein>
    <submittedName>
        <fullName evidence="2">Uncharacterized protein</fullName>
    </submittedName>
</protein>
<feature type="region of interest" description="Disordered" evidence="1">
    <location>
        <begin position="17"/>
        <end position="68"/>
    </location>
</feature>
<dbReference type="AlphaFoldDB" id="A0A317WSB0"/>
<evidence type="ECO:0000256" key="1">
    <source>
        <dbReference type="SAM" id="MobiDB-lite"/>
    </source>
</evidence>
<feature type="compositionally biased region" description="Polar residues" evidence="1">
    <location>
        <begin position="17"/>
        <end position="44"/>
    </location>
</feature>
<name>A0A317WSB0_9EURO</name>
<feature type="compositionally biased region" description="Polar residues" evidence="1">
    <location>
        <begin position="100"/>
        <end position="113"/>
    </location>
</feature>
<organism evidence="2 3">
    <name type="scientific">Aspergillus heteromorphus CBS 117.55</name>
    <dbReference type="NCBI Taxonomy" id="1448321"/>
    <lineage>
        <taxon>Eukaryota</taxon>
        <taxon>Fungi</taxon>
        <taxon>Dikarya</taxon>
        <taxon>Ascomycota</taxon>
        <taxon>Pezizomycotina</taxon>
        <taxon>Eurotiomycetes</taxon>
        <taxon>Eurotiomycetidae</taxon>
        <taxon>Eurotiales</taxon>
        <taxon>Aspergillaceae</taxon>
        <taxon>Aspergillus</taxon>
        <taxon>Aspergillus subgen. Circumdati</taxon>
    </lineage>
</organism>
<dbReference type="EMBL" id="MSFL01000004">
    <property type="protein sequence ID" value="PWY89353.1"/>
    <property type="molecule type" value="Genomic_DNA"/>
</dbReference>
<gene>
    <name evidence="2" type="ORF">BO70DRAFT_166391</name>
</gene>
<dbReference type="RefSeq" id="XP_025402540.1">
    <property type="nucleotide sequence ID" value="XM_025538335.1"/>
</dbReference>
<feature type="region of interest" description="Disordered" evidence="1">
    <location>
        <begin position="98"/>
        <end position="119"/>
    </location>
</feature>
<dbReference type="VEuPathDB" id="FungiDB:BO70DRAFT_166391"/>